<comment type="caution">
    <text evidence="5">The sequence shown here is derived from an EMBL/GenBank/DDBJ whole genome shotgun (WGS) entry which is preliminary data.</text>
</comment>
<dbReference type="SMART" id="SM01095">
    <property type="entry name" value="Cpl-7"/>
    <property type="match status" value="1"/>
</dbReference>
<dbReference type="GO" id="GO:0003796">
    <property type="term" value="F:lysozyme activity"/>
    <property type="evidence" value="ECO:0007669"/>
    <property type="project" value="InterPro"/>
</dbReference>
<keyword evidence="6" id="KW-1185">Reference proteome</keyword>
<name>A0A430F575_9BIFI</name>
<dbReference type="InterPro" id="IPR018392">
    <property type="entry name" value="LysM"/>
</dbReference>
<keyword evidence="3" id="KW-0326">Glycosidase</keyword>
<reference evidence="5 6" key="1">
    <citation type="submission" date="2018-09" db="EMBL/GenBank/DDBJ databases">
        <title>Characterization of the phylogenetic diversity of five novel species belonging to the genus Bifidobacterium.</title>
        <authorList>
            <person name="Lugli G.A."/>
            <person name="Duranti S."/>
            <person name="Milani C."/>
        </authorList>
    </citation>
    <scope>NUCLEOTIDE SEQUENCE [LARGE SCALE GENOMIC DNA]</scope>
    <source>
        <strain evidence="5 6">2020B</strain>
    </source>
</reference>
<dbReference type="Pfam" id="PF08230">
    <property type="entry name" value="CW_7"/>
    <property type="match status" value="1"/>
</dbReference>
<dbReference type="SMART" id="SM00641">
    <property type="entry name" value="Glyco_25"/>
    <property type="match status" value="1"/>
</dbReference>
<dbReference type="Pfam" id="PF01183">
    <property type="entry name" value="Glyco_hydro_25"/>
    <property type="match status" value="1"/>
</dbReference>
<dbReference type="InterPro" id="IPR013168">
    <property type="entry name" value="Cpl_7_lyso_C"/>
</dbReference>
<dbReference type="SUPFAM" id="SSF54106">
    <property type="entry name" value="LysM domain"/>
    <property type="match status" value="1"/>
</dbReference>
<dbReference type="Proteomes" id="UP000288052">
    <property type="component" value="Unassembled WGS sequence"/>
</dbReference>
<evidence type="ECO:0000313" key="5">
    <source>
        <dbReference type="EMBL" id="RSX46132.1"/>
    </source>
</evidence>
<dbReference type="InterPro" id="IPR036779">
    <property type="entry name" value="LysM_dom_sf"/>
</dbReference>
<dbReference type="InterPro" id="IPR018077">
    <property type="entry name" value="Glyco_hydro_fam25_subgr"/>
</dbReference>
<gene>
    <name evidence="5" type="ORF">D2E22_1704</name>
</gene>
<dbReference type="AlphaFoldDB" id="A0A430F575"/>
<evidence type="ECO:0000256" key="1">
    <source>
        <dbReference type="ARBA" id="ARBA00010646"/>
    </source>
</evidence>
<dbReference type="PANTHER" id="PTHR34135">
    <property type="entry name" value="LYSOZYME"/>
    <property type="match status" value="1"/>
</dbReference>
<dbReference type="SUPFAM" id="SSF51445">
    <property type="entry name" value="(Trans)glycosidases"/>
    <property type="match status" value="1"/>
</dbReference>
<evidence type="ECO:0000259" key="4">
    <source>
        <dbReference type="PROSITE" id="PS51782"/>
    </source>
</evidence>
<evidence type="ECO:0000256" key="3">
    <source>
        <dbReference type="ARBA" id="ARBA00023295"/>
    </source>
</evidence>
<comment type="similarity">
    <text evidence="1">Belongs to the glycosyl hydrolase 25 family.</text>
</comment>
<sequence length="315" mass="33847">MTMNGIDVSNWQAGINLAAVPADFVIMKATQGTTYISPDCDRQYQQAKKAGRLLGVYHYVSGGNAQAEADFFIDNIKGYIGEAVLVLDWEQEQNGAWPGVGYLKNVARRVIERTGIKPIIYTMASVYDDVAAAAKELDCGLWIAQYADDNPTGYQAHPWNEGAYACAIRQYTSAGRLSGYSGDLDLNIAYMDANAWRTYAAKNGEPAAAPSESAPTPAKKSEDTIASEVIAGAWGNGQDRVNRLKQAGYDPAAIQAKVNARLGANKPAARTYTVQAGDTLSAIAAKYGTTYQQLATKNGIANPNLIYPGQVLKID</sequence>
<evidence type="ECO:0000256" key="2">
    <source>
        <dbReference type="ARBA" id="ARBA00022801"/>
    </source>
</evidence>
<protein>
    <submittedName>
        <fullName evidence="5">Glycosyl hydrolases family 25</fullName>
    </submittedName>
</protein>
<dbReference type="PANTHER" id="PTHR34135:SF2">
    <property type="entry name" value="LYSOZYME"/>
    <property type="match status" value="1"/>
</dbReference>
<dbReference type="EMBL" id="QXGI01000008">
    <property type="protein sequence ID" value="RSX46132.1"/>
    <property type="molecule type" value="Genomic_DNA"/>
</dbReference>
<dbReference type="Gene3D" id="3.20.20.80">
    <property type="entry name" value="Glycosidases"/>
    <property type="match status" value="1"/>
</dbReference>
<dbReference type="GO" id="GO:0009253">
    <property type="term" value="P:peptidoglycan catabolic process"/>
    <property type="evidence" value="ECO:0007669"/>
    <property type="project" value="InterPro"/>
</dbReference>
<dbReference type="PROSITE" id="PS51782">
    <property type="entry name" value="LYSM"/>
    <property type="match status" value="1"/>
</dbReference>
<dbReference type="OrthoDB" id="287365at2"/>
<dbReference type="Pfam" id="PF01476">
    <property type="entry name" value="LysM"/>
    <property type="match status" value="1"/>
</dbReference>
<organism evidence="5 6">
    <name type="scientific">Bifidobacterium castoris</name>
    <dbReference type="NCBI Taxonomy" id="2306972"/>
    <lineage>
        <taxon>Bacteria</taxon>
        <taxon>Bacillati</taxon>
        <taxon>Actinomycetota</taxon>
        <taxon>Actinomycetes</taxon>
        <taxon>Bifidobacteriales</taxon>
        <taxon>Bifidobacteriaceae</taxon>
        <taxon>Bifidobacterium</taxon>
    </lineage>
</organism>
<keyword evidence="2 5" id="KW-0378">Hydrolase</keyword>
<evidence type="ECO:0000313" key="6">
    <source>
        <dbReference type="Proteomes" id="UP000288052"/>
    </source>
</evidence>
<accession>A0A430F575</accession>
<dbReference type="GO" id="GO:0016052">
    <property type="term" value="P:carbohydrate catabolic process"/>
    <property type="evidence" value="ECO:0007669"/>
    <property type="project" value="TreeGrafter"/>
</dbReference>
<feature type="domain" description="LysM" evidence="4">
    <location>
        <begin position="270"/>
        <end position="314"/>
    </location>
</feature>
<proteinExistence type="inferred from homology"/>
<dbReference type="Gene3D" id="3.10.350.10">
    <property type="entry name" value="LysM domain"/>
    <property type="match status" value="1"/>
</dbReference>
<dbReference type="InterPro" id="IPR002053">
    <property type="entry name" value="Glyco_hydro_25"/>
</dbReference>
<dbReference type="RefSeq" id="WP_126032694.1">
    <property type="nucleotide sequence ID" value="NZ_QXGI01000008.1"/>
</dbReference>
<dbReference type="InterPro" id="IPR017853">
    <property type="entry name" value="GH"/>
</dbReference>
<dbReference type="GO" id="GO:0016998">
    <property type="term" value="P:cell wall macromolecule catabolic process"/>
    <property type="evidence" value="ECO:0007669"/>
    <property type="project" value="InterPro"/>
</dbReference>
<dbReference type="SMART" id="SM00257">
    <property type="entry name" value="LysM"/>
    <property type="match status" value="1"/>
</dbReference>
<dbReference type="PROSITE" id="PS51904">
    <property type="entry name" value="GLYCOSYL_HYDROL_F25_2"/>
    <property type="match status" value="1"/>
</dbReference>
<dbReference type="CDD" id="cd00118">
    <property type="entry name" value="LysM"/>
    <property type="match status" value="1"/>
</dbReference>